<dbReference type="HOGENOM" id="CLU_2424807_0_0_5"/>
<dbReference type="eggNOG" id="ENOG502ZUDE">
    <property type="taxonomic scope" value="Bacteria"/>
</dbReference>
<organism evidence="1 2">
    <name type="scientific">Sinorhizobium fredii (strain HH103)</name>
    <dbReference type="NCBI Taxonomy" id="1117943"/>
    <lineage>
        <taxon>Bacteria</taxon>
        <taxon>Pseudomonadati</taxon>
        <taxon>Pseudomonadota</taxon>
        <taxon>Alphaproteobacteria</taxon>
        <taxon>Hyphomicrobiales</taxon>
        <taxon>Rhizobiaceae</taxon>
        <taxon>Sinorhizobium/Ensifer group</taxon>
        <taxon>Sinorhizobium</taxon>
    </lineage>
</organism>
<evidence type="ECO:0000313" key="2">
    <source>
        <dbReference type="Proteomes" id="UP000007735"/>
    </source>
</evidence>
<accession>G9A122</accession>
<sequence>MSRANPTRTELASTWPPTAAVAKAAGHKQMSPMAAIRLKCLDCSSGQPSEVRACEAVTCALWPFRASIHPYTSARMKNPLQEADFQESEAA</sequence>
<reference evidence="1 2" key="1">
    <citation type="journal article" date="2012" name="J. Bacteriol.">
        <title>Genome sequence of the soybean symbiont Sinorhizobium fredii HH103.</title>
        <authorList>
            <person name="Weidner S."/>
            <person name="Becker A."/>
            <person name="Bonilla I."/>
            <person name="Jaenicke S."/>
            <person name="Lloret J."/>
            <person name="Margaret I."/>
            <person name="Puhler A."/>
            <person name="Ruiz-Sainz J.E."/>
            <person name="Schneiker-Bekel S."/>
            <person name="Szczepanowski R."/>
            <person name="Vinardell J.M."/>
            <person name="Zehner S."/>
            <person name="Gottfert M."/>
        </authorList>
    </citation>
    <scope>NUCLEOTIDE SEQUENCE [LARGE SCALE GENOMIC DNA]</scope>
    <source>
        <strain evidence="1 2">HH103</strain>
    </source>
</reference>
<dbReference type="EMBL" id="HE616890">
    <property type="protein sequence ID" value="CCE94923.1"/>
    <property type="molecule type" value="Genomic_DNA"/>
</dbReference>
<name>G9A122_SINF1</name>
<dbReference type="Proteomes" id="UP000007735">
    <property type="component" value="Chromosome"/>
</dbReference>
<dbReference type="AlphaFoldDB" id="G9A122"/>
<dbReference type="PATRIC" id="fig|380.5.peg.452"/>
<proteinExistence type="predicted"/>
<evidence type="ECO:0000313" key="1">
    <source>
        <dbReference type="EMBL" id="CCE94923.1"/>
    </source>
</evidence>
<gene>
    <name evidence="1" type="ordered locus">SFHH103_00423</name>
</gene>
<dbReference type="KEGG" id="sfh:SFHH103_00423"/>
<dbReference type="STRING" id="1117943.SFHH103_00423"/>
<protein>
    <submittedName>
        <fullName evidence="1">Uncharacterized protein</fullName>
    </submittedName>
</protein>